<sequence length="72" mass="8130">MFRSDGKRGAVAHLVGQLATIQEIWGSIPSPGQVMQAQWLRNPNLRSAGSFLWWVRVRSMPPTSWLDRGLKV</sequence>
<reference evidence="1 2" key="1">
    <citation type="journal article" date="2021" name="Elife">
        <title>Chloroplast acquisition without the gene transfer in kleptoplastic sea slugs, Plakobranchus ocellatus.</title>
        <authorList>
            <person name="Maeda T."/>
            <person name="Takahashi S."/>
            <person name="Yoshida T."/>
            <person name="Shimamura S."/>
            <person name="Takaki Y."/>
            <person name="Nagai Y."/>
            <person name="Toyoda A."/>
            <person name="Suzuki Y."/>
            <person name="Arimoto A."/>
            <person name="Ishii H."/>
            <person name="Satoh N."/>
            <person name="Nishiyama T."/>
            <person name="Hasebe M."/>
            <person name="Maruyama T."/>
            <person name="Minagawa J."/>
            <person name="Obokata J."/>
            <person name="Shigenobu S."/>
        </authorList>
    </citation>
    <scope>NUCLEOTIDE SEQUENCE [LARGE SCALE GENOMIC DNA]</scope>
</reference>
<dbReference type="Proteomes" id="UP000735302">
    <property type="component" value="Unassembled WGS sequence"/>
</dbReference>
<protein>
    <submittedName>
        <fullName evidence="1">Uncharacterized protein</fullName>
    </submittedName>
</protein>
<evidence type="ECO:0000313" key="1">
    <source>
        <dbReference type="EMBL" id="GFN78722.1"/>
    </source>
</evidence>
<name>A0AAV3Y891_9GAST</name>
<dbReference type="AlphaFoldDB" id="A0AAV3Y891"/>
<organism evidence="1 2">
    <name type="scientific">Plakobranchus ocellatus</name>
    <dbReference type="NCBI Taxonomy" id="259542"/>
    <lineage>
        <taxon>Eukaryota</taxon>
        <taxon>Metazoa</taxon>
        <taxon>Spiralia</taxon>
        <taxon>Lophotrochozoa</taxon>
        <taxon>Mollusca</taxon>
        <taxon>Gastropoda</taxon>
        <taxon>Heterobranchia</taxon>
        <taxon>Euthyneura</taxon>
        <taxon>Panpulmonata</taxon>
        <taxon>Sacoglossa</taxon>
        <taxon>Placobranchoidea</taxon>
        <taxon>Plakobranchidae</taxon>
        <taxon>Plakobranchus</taxon>
    </lineage>
</organism>
<dbReference type="EMBL" id="BLXT01000597">
    <property type="protein sequence ID" value="GFN78722.1"/>
    <property type="molecule type" value="Genomic_DNA"/>
</dbReference>
<gene>
    <name evidence="1" type="ORF">PoB_000522800</name>
</gene>
<accession>A0AAV3Y891</accession>
<evidence type="ECO:0000313" key="2">
    <source>
        <dbReference type="Proteomes" id="UP000735302"/>
    </source>
</evidence>
<proteinExistence type="predicted"/>
<keyword evidence="2" id="KW-1185">Reference proteome</keyword>
<comment type="caution">
    <text evidence="1">The sequence shown here is derived from an EMBL/GenBank/DDBJ whole genome shotgun (WGS) entry which is preliminary data.</text>
</comment>